<evidence type="ECO:0000256" key="1">
    <source>
        <dbReference type="ARBA" id="ARBA00004141"/>
    </source>
</evidence>
<feature type="compositionally biased region" description="Basic and acidic residues" evidence="6">
    <location>
        <begin position="87"/>
        <end position="119"/>
    </location>
</feature>
<name>A0A9W7SJB6_9PEZI</name>
<comment type="subcellular location">
    <subcellularLocation>
        <location evidence="1">Membrane</location>
        <topology evidence="1">Multi-pass membrane protein</topology>
    </subcellularLocation>
</comment>
<feature type="compositionally biased region" description="Acidic residues" evidence="6">
    <location>
        <begin position="1"/>
        <end position="20"/>
    </location>
</feature>
<evidence type="ECO:0000256" key="7">
    <source>
        <dbReference type="SAM" id="Phobius"/>
    </source>
</evidence>
<protein>
    <submittedName>
        <fullName evidence="8">Membrane protein</fullName>
    </submittedName>
</protein>
<dbReference type="AlphaFoldDB" id="A0A9W7SJB6"/>
<feature type="region of interest" description="Disordered" evidence="6">
    <location>
        <begin position="379"/>
        <end position="449"/>
    </location>
</feature>
<feature type="transmembrane region" description="Helical" evidence="7">
    <location>
        <begin position="553"/>
        <end position="578"/>
    </location>
</feature>
<keyword evidence="4 7" id="KW-1133">Transmembrane helix</keyword>
<keyword evidence="5 7" id="KW-0472">Membrane</keyword>
<reference evidence="8 9" key="2">
    <citation type="journal article" date="2021" name="Curr. Genet.">
        <title>Genetic response to nitrogen starvation in the aggressive Eucalyptus foliar pathogen Teratosphaeria destructans.</title>
        <authorList>
            <person name="Havenga M."/>
            <person name="Wingfield B.D."/>
            <person name="Wingfield M.J."/>
            <person name="Dreyer L.L."/>
            <person name="Roets F."/>
            <person name="Aylward J."/>
        </authorList>
    </citation>
    <scope>NUCLEOTIDE SEQUENCE [LARGE SCALE GENOMIC DNA]</scope>
    <source>
        <strain evidence="8">CMW44962</strain>
    </source>
</reference>
<keyword evidence="3 7" id="KW-0812">Transmembrane</keyword>
<evidence type="ECO:0000313" key="8">
    <source>
        <dbReference type="EMBL" id="KAH9815667.1"/>
    </source>
</evidence>
<reference evidence="8 9" key="1">
    <citation type="journal article" date="2018" name="IMA Fungus">
        <title>IMA Genome-F 10: Nine draft genome sequences of Claviceps purpurea s.lat., including C. arundinis, C. humidiphila, and C. cf. spartinae, pseudomolecules for the pitch canker pathogen Fusarium circinatum, draft genome of Davidsoniella eucalypti, Grosmannia galeiformis, Quambalaria eucalypti, and Teratosphaeria destructans.</title>
        <authorList>
            <person name="Wingfield B.D."/>
            <person name="Liu M."/>
            <person name="Nguyen H.D."/>
            <person name="Lane F.A."/>
            <person name="Morgan S.W."/>
            <person name="De Vos L."/>
            <person name="Wilken P.M."/>
            <person name="Duong T.A."/>
            <person name="Aylward J."/>
            <person name="Coetzee M.P."/>
            <person name="Dadej K."/>
            <person name="De Beer Z.W."/>
            <person name="Findlay W."/>
            <person name="Havenga M."/>
            <person name="Kolarik M."/>
            <person name="Menzies J.G."/>
            <person name="Naidoo K."/>
            <person name="Pochopski O."/>
            <person name="Shoukouhi P."/>
            <person name="Santana Q.C."/>
            <person name="Seifert K.A."/>
            <person name="Soal N."/>
            <person name="Steenkamp E.T."/>
            <person name="Tatham C.T."/>
            <person name="van der Nest M.A."/>
            <person name="Wingfield M.J."/>
        </authorList>
    </citation>
    <scope>NUCLEOTIDE SEQUENCE [LARGE SCALE GENOMIC DNA]</scope>
    <source>
        <strain evidence="8">CMW44962</strain>
    </source>
</reference>
<keyword evidence="9" id="KW-1185">Reference proteome</keyword>
<evidence type="ECO:0000256" key="4">
    <source>
        <dbReference type="ARBA" id="ARBA00022989"/>
    </source>
</evidence>
<feature type="compositionally biased region" description="Acidic residues" evidence="6">
    <location>
        <begin position="178"/>
        <end position="191"/>
    </location>
</feature>
<dbReference type="InterPro" id="IPR007941">
    <property type="entry name" value="DUF726"/>
</dbReference>
<accession>A0A9W7SJB6</accession>
<feature type="region of interest" description="Disordered" evidence="6">
    <location>
        <begin position="1"/>
        <end position="199"/>
    </location>
</feature>
<comment type="caution">
    <text evidence="8">The sequence shown here is derived from an EMBL/GenBank/DDBJ whole genome shotgun (WGS) entry which is preliminary data.</text>
</comment>
<feature type="transmembrane region" description="Helical" evidence="7">
    <location>
        <begin position="584"/>
        <end position="607"/>
    </location>
</feature>
<dbReference type="PANTHER" id="PTHR17920:SF3">
    <property type="entry name" value="TRANSMEMBRANE AND COILED-COIL DOMAIN-CONTAINING PROTEIN 4"/>
    <property type="match status" value="1"/>
</dbReference>
<evidence type="ECO:0000256" key="5">
    <source>
        <dbReference type="ARBA" id="ARBA00023136"/>
    </source>
</evidence>
<sequence length="1152" mass="126337">MAGPEDDESKAKVEEDDFQEASERQGGAAKLPELQPVKTHESVQSETQAPDEFGLPVKPPRRRVHSVDQLESPELVKPPSGLAHAGKIVEESKGEEAKREVEQSKDDGGGSKTKEESRPSRTGTEAQSAPTSPRSPMSPPRSPGLSRKSMGDSADVHRHTAQKPSVGEYSHQQIAPKEEEDAKEEEEEEQWQEMPAYTEHRTFDDWGKVIAKGYDEMDEDTVAYGNLGGAGKGYTRVQMDEDAQSATSMDENTAYLFKDQYARNALDPEDDEARDLAMQMDTTKELLTEAQKFAYIGLVRLAINVMVREFDQYEKTKGAKRVVELAREALKMWGQKVMLGLYSHMEIDSQEQVMVEQLAEHGVVPSDLSPALMANARVKNPQAEQTSAAGSARVSDLGSARPSVNSARPNITAIEKSESKTSLDVPEPPRTPGSPVPSESEAQPPPAYQDHTADELHIEDPYELTDKSIDLDIRWTVLCDLFLLLIKDGQYDSRSRTLLERVGDSLSVPWQEISRFEKRVTDALEMQQEAEKENWNEDQHMKAREKAARRKRLVVMGLCTVGGGLVIGLSAGALAPVIGAGLAAGFTGIGVAGTGTFLGGTGAAALIGTTGTLIGGRIGLKGANRRTGAVKTFEYKPLYNNKRTNLIVTVAGWMTGKVDDVRLPFSTVNPVMGDIYSVNWEPEMLQSTGQTIQILGTEALTQTIQQILGATFLATLMAGLSLPIVLTKLAYIVDNPWSVSLARADATGLILADSLIDRNLGCRPVTLVGFSLGSRVIFSCLRELAKRGAVGLVQNVFIFGSPVVVKVDEWTRARSVVSGRFVNGYATNDWILAYLFRATSGGIMRIAGLATVNVAGIENVNVTHDVPGHMAYRGMMPTLLHDVGWMVDSVEFTEIEDPDPDNHEKRQRELILEIEEARREMDEKPEKKGWKSIFSRKKAAQKKGWETYDERQTHILEGQDAQESERVAAEQSNVMFDIDAVRREALSLAMEGGADLEEIKAHLSIREVESTLPALKIESLEAGPSLQVDGMNGVQKDRALNSMNGHLSSRRATNGTRDYDQYNEHDDGVTMTFDPESPVRTRPYLSSAKSTDGINKHEPASWDNLPSRLSRPDLRSVSTSPATGGNGGRVSAEEMGENPWDANGEGMEMSFE</sequence>
<dbReference type="GO" id="GO:0016020">
    <property type="term" value="C:membrane"/>
    <property type="evidence" value="ECO:0007669"/>
    <property type="project" value="UniProtKB-SubCell"/>
</dbReference>
<dbReference type="EMBL" id="RIBY02002422">
    <property type="protein sequence ID" value="KAH9815667.1"/>
    <property type="molecule type" value="Genomic_DNA"/>
</dbReference>
<evidence type="ECO:0000313" key="9">
    <source>
        <dbReference type="Proteomes" id="UP001138500"/>
    </source>
</evidence>
<dbReference type="InterPro" id="IPR029058">
    <property type="entry name" value="AB_hydrolase_fold"/>
</dbReference>
<dbReference type="Proteomes" id="UP001138500">
    <property type="component" value="Unassembled WGS sequence"/>
</dbReference>
<feature type="region of interest" description="Disordered" evidence="6">
    <location>
        <begin position="1042"/>
        <end position="1152"/>
    </location>
</feature>
<dbReference type="PANTHER" id="PTHR17920">
    <property type="entry name" value="TRANSMEMBRANE AND COILED-COIL DOMAIN-CONTAINING PROTEIN 4 TMCO4"/>
    <property type="match status" value="1"/>
</dbReference>
<feature type="compositionally biased region" description="Polar residues" evidence="6">
    <location>
        <begin position="1042"/>
        <end position="1056"/>
    </location>
</feature>
<dbReference type="OrthoDB" id="277931at2759"/>
<evidence type="ECO:0000256" key="2">
    <source>
        <dbReference type="ARBA" id="ARBA00009824"/>
    </source>
</evidence>
<dbReference type="SUPFAM" id="SSF53474">
    <property type="entry name" value="alpha/beta-Hydrolases"/>
    <property type="match status" value="1"/>
</dbReference>
<dbReference type="Pfam" id="PF05277">
    <property type="entry name" value="DUF726"/>
    <property type="match status" value="1"/>
</dbReference>
<comment type="similarity">
    <text evidence="2">Belongs to the TMCO4 family.</text>
</comment>
<feature type="compositionally biased region" description="Basic and acidic residues" evidence="6">
    <location>
        <begin position="1057"/>
        <end position="1068"/>
    </location>
</feature>
<gene>
    <name evidence="8" type="ORF">Tdes44962_MAKER00913</name>
</gene>
<feature type="compositionally biased region" description="Pro residues" evidence="6">
    <location>
        <begin position="426"/>
        <end position="435"/>
    </location>
</feature>
<organism evidence="8 9">
    <name type="scientific">Teratosphaeria destructans</name>
    <dbReference type="NCBI Taxonomy" id="418781"/>
    <lineage>
        <taxon>Eukaryota</taxon>
        <taxon>Fungi</taxon>
        <taxon>Dikarya</taxon>
        <taxon>Ascomycota</taxon>
        <taxon>Pezizomycotina</taxon>
        <taxon>Dothideomycetes</taxon>
        <taxon>Dothideomycetidae</taxon>
        <taxon>Mycosphaerellales</taxon>
        <taxon>Teratosphaeriaceae</taxon>
        <taxon>Teratosphaeria</taxon>
    </lineage>
</organism>
<evidence type="ECO:0000256" key="6">
    <source>
        <dbReference type="SAM" id="MobiDB-lite"/>
    </source>
</evidence>
<evidence type="ECO:0000256" key="3">
    <source>
        <dbReference type="ARBA" id="ARBA00022692"/>
    </source>
</evidence>
<proteinExistence type="inferred from homology"/>